<feature type="compositionally biased region" description="Low complexity" evidence="1">
    <location>
        <begin position="263"/>
        <end position="275"/>
    </location>
</feature>
<keyword evidence="4" id="KW-1185">Reference proteome</keyword>
<dbReference type="InterPro" id="IPR042977">
    <property type="entry name" value="AtJ6-like"/>
</dbReference>
<dbReference type="InterPro" id="IPR056453">
    <property type="entry name" value="HTH_DNAJC9"/>
</dbReference>
<name>A0AAD5GX93_9CHLO</name>
<dbReference type="AlphaFoldDB" id="A0AAD5GX93"/>
<dbReference type="SMART" id="SM00271">
    <property type="entry name" value="DnaJ"/>
    <property type="match status" value="1"/>
</dbReference>
<proteinExistence type="predicted"/>
<dbReference type="SUPFAM" id="SSF46565">
    <property type="entry name" value="Chaperone J-domain"/>
    <property type="match status" value="1"/>
</dbReference>
<dbReference type="Pfam" id="PF00226">
    <property type="entry name" value="DnaJ"/>
    <property type="match status" value="1"/>
</dbReference>
<evidence type="ECO:0000259" key="2">
    <source>
        <dbReference type="PROSITE" id="PS50076"/>
    </source>
</evidence>
<evidence type="ECO:0000313" key="4">
    <source>
        <dbReference type="Proteomes" id="UP001205105"/>
    </source>
</evidence>
<feature type="region of interest" description="Disordered" evidence="1">
    <location>
        <begin position="181"/>
        <end position="205"/>
    </location>
</feature>
<dbReference type="InterPro" id="IPR001623">
    <property type="entry name" value="DnaJ_domain"/>
</dbReference>
<dbReference type="EMBL" id="JADXDR010000211">
    <property type="protein sequence ID" value="KAI7835986.1"/>
    <property type="molecule type" value="Genomic_DNA"/>
</dbReference>
<sequence length="294" mass="31681">MVWDGKASLYEALGVAKDASQADIRKAYMKLALQLHPDKNPGDAAAEDKFKTLQKVYGILSDSDKRRVYDQTGSVEDSEELAGEKFNELYNYYRSMFAPVTEDDLEQFHASFKGGEEERAELLKYYRQFEGDMAKVFEWVMCSDDAADSHRFMDILDAAIKSKEVPSFRKYAAWAKKVAAKPRPKPGAGGKKGGSRKSGKAGSKADGEAALVAQIRARQGAAVQPFGGVLGKLMARYGGGEENVPGEPSEEDFQAAAARLKARQGGSSSKKASSGGKKKAEAAGGGGSGKRAKK</sequence>
<dbReference type="PANTHER" id="PTHR44916:SF1">
    <property type="entry name" value="CHAPERONE DNAJ-DOMAIN SUPERFAMILY PROTEIN-RELATED"/>
    <property type="match status" value="1"/>
</dbReference>
<dbReference type="CDD" id="cd06257">
    <property type="entry name" value="DnaJ"/>
    <property type="match status" value="1"/>
</dbReference>
<comment type="caution">
    <text evidence="3">The sequence shown here is derived from an EMBL/GenBank/DDBJ whole genome shotgun (WGS) entry which is preliminary data.</text>
</comment>
<dbReference type="PANTHER" id="PTHR44916">
    <property type="entry name" value="CHAPERONE DNAJ-DOMAIN SUPERFAMILY PROTEIN-RELATED"/>
    <property type="match status" value="1"/>
</dbReference>
<dbReference type="PRINTS" id="PR00625">
    <property type="entry name" value="JDOMAIN"/>
</dbReference>
<feature type="compositionally biased region" description="Gly residues" evidence="1">
    <location>
        <begin position="283"/>
        <end position="294"/>
    </location>
</feature>
<feature type="region of interest" description="Disordered" evidence="1">
    <location>
        <begin position="237"/>
        <end position="294"/>
    </location>
</feature>
<dbReference type="Gene3D" id="1.10.287.110">
    <property type="entry name" value="DnaJ domain"/>
    <property type="match status" value="1"/>
</dbReference>
<accession>A0AAD5GX93</accession>
<dbReference type="Pfam" id="PF23302">
    <property type="entry name" value="HTH_DNAJC9"/>
    <property type="match status" value="1"/>
</dbReference>
<feature type="domain" description="J" evidence="2">
    <location>
        <begin position="8"/>
        <end position="73"/>
    </location>
</feature>
<reference evidence="3" key="1">
    <citation type="submission" date="2020-11" db="EMBL/GenBank/DDBJ databases">
        <title>Chlorella ohadii genome sequencing and assembly.</title>
        <authorList>
            <person name="Murik O."/>
            <person name="Treves H."/>
            <person name="Kedem I."/>
            <person name="Shotland Y."/>
            <person name="Kaplan A."/>
        </authorList>
    </citation>
    <scope>NUCLEOTIDE SEQUENCE</scope>
    <source>
        <strain evidence="3">1</strain>
    </source>
</reference>
<evidence type="ECO:0000313" key="3">
    <source>
        <dbReference type="EMBL" id="KAI7835986.1"/>
    </source>
</evidence>
<protein>
    <recommendedName>
        <fullName evidence="2">J domain-containing protein</fullName>
    </recommendedName>
</protein>
<evidence type="ECO:0000256" key="1">
    <source>
        <dbReference type="SAM" id="MobiDB-lite"/>
    </source>
</evidence>
<dbReference type="Proteomes" id="UP001205105">
    <property type="component" value="Unassembled WGS sequence"/>
</dbReference>
<gene>
    <name evidence="3" type="ORF">COHA_010130</name>
</gene>
<dbReference type="PROSITE" id="PS50076">
    <property type="entry name" value="DNAJ_2"/>
    <property type="match status" value="1"/>
</dbReference>
<dbReference type="InterPro" id="IPR036869">
    <property type="entry name" value="J_dom_sf"/>
</dbReference>
<organism evidence="3 4">
    <name type="scientific">Chlorella ohadii</name>
    <dbReference type="NCBI Taxonomy" id="2649997"/>
    <lineage>
        <taxon>Eukaryota</taxon>
        <taxon>Viridiplantae</taxon>
        <taxon>Chlorophyta</taxon>
        <taxon>core chlorophytes</taxon>
        <taxon>Trebouxiophyceae</taxon>
        <taxon>Chlorellales</taxon>
        <taxon>Chlorellaceae</taxon>
        <taxon>Chlorella clade</taxon>
        <taxon>Chlorella</taxon>
    </lineage>
</organism>